<protein>
    <submittedName>
        <fullName evidence="2">Uncharacterized protein</fullName>
    </submittedName>
</protein>
<evidence type="ECO:0000313" key="3">
    <source>
        <dbReference type="Proteomes" id="UP000298416"/>
    </source>
</evidence>
<reference evidence="2" key="2">
    <citation type="submission" date="2020-08" db="EMBL/GenBank/DDBJ databases">
        <title>Plant Genome Project.</title>
        <authorList>
            <person name="Zhang R.-G."/>
        </authorList>
    </citation>
    <scope>NUCLEOTIDE SEQUENCE</scope>
    <source>
        <strain evidence="2">Huo1</strain>
        <tissue evidence="2">Leaf</tissue>
    </source>
</reference>
<evidence type="ECO:0000313" key="2">
    <source>
        <dbReference type="EMBL" id="KAG6421072.1"/>
    </source>
</evidence>
<dbReference type="AlphaFoldDB" id="A0A8X8XYN9"/>
<reference evidence="2" key="1">
    <citation type="submission" date="2018-01" db="EMBL/GenBank/DDBJ databases">
        <authorList>
            <person name="Mao J.F."/>
        </authorList>
    </citation>
    <scope>NUCLEOTIDE SEQUENCE</scope>
    <source>
        <strain evidence="2">Huo1</strain>
        <tissue evidence="2">Leaf</tissue>
    </source>
</reference>
<feature type="compositionally biased region" description="Basic and acidic residues" evidence="1">
    <location>
        <begin position="90"/>
        <end position="101"/>
    </location>
</feature>
<sequence>MPSSSTSGSTHTSSLLTDLPTRLSLSLAEIDIVNHNTYSRTTHSPKIQPNSVQLLPPQPIQPMQRQARVNLHLLEMGFDIGLVPDGPDEAQEKSKEQREAN</sequence>
<feature type="region of interest" description="Disordered" evidence="1">
    <location>
        <begin position="82"/>
        <end position="101"/>
    </location>
</feature>
<accession>A0A8X8XYN9</accession>
<dbReference type="EMBL" id="PNBA02000006">
    <property type="protein sequence ID" value="KAG6421072.1"/>
    <property type="molecule type" value="Genomic_DNA"/>
</dbReference>
<evidence type="ECO:0000256" key="1">
    <source>
        <dbReference type="SAM" id="MobiDB-lite"/>
    </source>
</evidence>
<keyword evidence="3" id="KW-1185">Reference proteome</keyword>
<organism evidence="2">
    <name type="scientific">Salvia splendens</name>
    <name type="common">Scarlet sage</name>
    <dbReference type="NCBI Taxonomy" id="180675"/>
    <lineage>
        <taxon>Eukaryota</taxon>
        <taxon>Viridiplantae</taxon>
        <taxon>Streptophyta</taxon>
        <taxon>Embryophyta</taxon>
        <taxon>Tracheophyta</taxon>
        <taxon>Spermatophyta</taxon>
        <taxon>Magnoliopsida</taxon>
        <taxon>eudicotyledons</taxon>
        <taxon>Gunneridae</taxon>
        <taxon>Pentapetalae</taxon>
        <taxon>asterids</taxon>
        <taxon>lamiids</taxon>
        <taxon>Lamiales</taxon>
        <taxon>Lamiaceae</taxon>
        <taxon>Nepetoideae</taxon>
        <taxon>Mentheae</taxon>
        <taxon>Salviinae</taxon>
        <taxon>Salvia</taxon>
        <taxon>Salvia subgen. Calosphace</taxon>
        <taxon>core Calosphace</taxon>
    </lineage>
</organism>
<comment type="caution">
    <text evidence="2">The sequence shown here is derived from an EMBL/GenBank/DDBJ whole genome shotgun (WGS) entry which is preliminary data.</text>
</comment>
<proteinExistence type="predicted"/>
<name>A0A8X8XYN9_SALSN</name>
<gene>
    <name evidence="2" type="ORF">SASPL_117621</name>
</gene>
<dbReference type="Proteomes" id="UP000298416">
    <property type="component" value="Unassembled WGS sequence"/>
</dbReference>